<dbReference type="Proteomes" id="UP000032180">
    <property type="component" value="Chromosome 10"/>
</dbReference>
<sequence>MSFICFYLNHVLVPALQFPHQSSGDAYLSTGINCLTASGNLYYGVQMLTGTTKLAGSLSLWSLKYCCQQLVLASLVG</sequence>
<reference evidence="1" key="3">
    <citation type="submission" date="2015-04" db="UniProtKB">
        <authorList>
            <consortium name="EnsemblPlants"/>
        </authorList>
    </citation>
    <scope>IDENTIFICATION</scope>
</reference>
<protein>
    <submittedName>
        <fullName evidence="1">Uncharacterized protein</fullName>
    </submittedName>
</protein>
<dbReference type="HOGENOM" id="CLU_2641656_0_0_1"/>
<dbReference type="Gramene" id="LPERR10G12060.1">
    <property type="protein sequence ID" value="LPERR10G12060.1"/>
    <property type="gene ID" value="LPERR10G12060"/>
</dbReference>
<accession>A0A0D9XLJ4</accession>
<reference evidence="2" key="2">
    <citation type="submission" date="2013-12" db="EMBL/GenBank/DDBJ databases">
        <authorList>
            <person name="Yu Y."/>
            <person name="Lee S."/>
            <person name="de Baynast K."/>
            <person name="Wissotski M."/>
            <person name="Liu L."/>
            <person name="Talag J."/>
            <person name="Goicoechea J."/>
            <person name="Angelova A."/>
            <person name="Jetty R."/>
            <person name="Kudrna D."/>
            <person name="Golser W."/>
            <person name="Rivera L."/>
            <person name="Zhang J."/>
            <person name="Wing R."/>
        </authorList>
    </citation>
    <scope>NUCLEOTIDE SEQUENCE</scope>
</reference>
<evidence type="ECO:0000313" key="1">
    <source>
        <dbReference type="EnsemblPlants" id="LPERR10G12060.1"/>
    </source>
</evidence>
<dbReference type="EnsemblPlants" id="LPERR10G12060.1">
    <property type="protein sequence ID" value="LPERR10G12060.1"/>
    <property type="gene ID" value="LPERR10G12060"/>
</dbReference>
<reference evidence="1 2" key="1">
    <citation type="submission" date="2012-08" db="EMBL/GenBank/DDBJ databases">
        <title>Oryza genome evolution.</title>
        <authorList>
            <person name="Wing R.A."/>
        </authorList>
    </citation>
    <scope>NUCLEOTIDE SEQUENCE</scope>
</reference>
<keyword evidence="2" id="KW-1185">Reference proteome</keyword>
<name>A0A0D9XLJ4_9ORYZ</name>
<dbReference type="AlphaFoldDB" id="A0A0D9XLJ4"/>
<organism evidence="1 2">
    <name type="scientific">Leersia perrieri</name>
    <dbReference type="NCBI Taxonomy" id="77586"/>
    <lineage>
        <taxon>Eukaryota</taxon>
        <taxon>Viridiplantae</taxon>
        <taxon>Streptophyta</taxon>
        <taxon>Embryophyta</taxon>
        <taxon>Tracheophyta</taxon>
        <taxon>Spermatophyta</taxon>
        <taxon>Magnoliopsida</taxon>
        <taxon>Liliopsida</taxon>
        <taxon>Poales</taxon>
        <taxon>Poaceae</taxon>
        <taxon>BOP clade</taxon>
        <taxon>Oryzoideae</taxon>
        <taxon>Oryzeae</taxon>
        <taxon>Oryzinae</taxon>
        <taxon>Leersia</taxon>
    </lineage>
</organism>
<evidence type="ECO:0000313" key="2">
    <source>
        <dbReference type="Proteomes" id="UP000032180"/>
    </source>
</evidence>
<proteinExistence type="predicted"/>